<proteinExistence type="inferred from homology"/>
<evidence type="ECO:0000256" key="1">
    <source>
        <dbReference type="ARBA" id="ARBA00010926"/>
    </source>
</evidence>
<accession>A0A075B3P1</accession>
<dbReference type="Gene3D" id="2.60.40.10">
    <property type="entry name" value="Immunoglobulins"/>
    <property type="match status" value="1"/>
</dbReference>
<dbReference type="CDD" id="cd02859">
    <property type="entry name" value="E_set_AMPKbeta_like_N"/>
    <property type="match status" value="1"/>
</dbReference>
<dbReference type="OrthoDB" id="5873279at2759"/>
<organism evidence="4 5">
    <name type="scientific">Rozella allomycis (strain CSF55)</name>
    <dbReference type="NCBI Taxonomy" id="988480"/>
    <lineage>
        <taxon>Eukaryota</taxon>
        <taxon>Fungi</taxon>
        <taxon>Fungi incertae sedis</taxon>
        <taxon>Cryptomycota</taxon>
        <taxon>Cryptomycota incertae sedis</taxon>
        <taxon>Rozella</taxon>
    </lineage>
</organism>
<sequence>MLVKFEFKPTNSPSQVYLAGSFNDWEATKDKLTKQDDGLWTLEMDVPPGKVCYKFVVDDEWLIDESKPKETDDNGFVNNVMNLEIADDQKETAVPENNVSHPNQVEESQPESSNDKSGSTTRLKEENAKANDEKPTETKSKSAEKNGSKAITPSQL</sequence>
<dbReference type="PANTHER" id="PTHR10343:SF84">
    <property type="entry name" value="5'-AMP-ACTIVATED PROTEIN KINASE SUBUNIT BETA-1"/>
    <property type="match status" value="1"/>
</dbReference>
<protein>
    <recommendedName>
        <fullName evidence="3">AMP-activated protein kinase glycogen-binding domain-containing protein</fullName>
    </recommendedName>
</protein>
<dbReference type="Pfam" id="PF16561">
    <property type="entry name" value="AMPK1_CBM"/>
    <property type="match status" value="1"/>
</dbReference>
<dbReference type="HOGENOM" id="CLU_1687681_0_0_1"/>
<feature type="compositionally biased region" description="Polar residues" evidence="2">
    <location>
        <begin position="95"/>
        <end position="121"/>
    </location>
</feature>
<reference evidence="4 5" key="1">
    <citation type="journal article" date="2013" name="Curr. Biol.">
        <title>Shared signatures of parasitism and phylogenomics unite Cryptomycota and microsporidia.</title>
        <authorList>
            <person name="James T.Y."/>
            <person name="Pelin A."/>
            <person name="Bonen L."/>
            <person name="Ahrendt S."/>
            <person name="Sain D."/>
            <person name="Corradi N."/>
            <person name="Stajich J.E."/>
        </authorList>
    </citation>
    <scope>NUCLEOTIDE SEQUENCE [LARGE SCALE GENOMIC DNA]</scope>
    <source>
        <strain evidence="4 5">CSF55</strain>
    </source>
</reference>
<dbReference type="EMBL" id="KE560790">
    <property type="protein sequence ID" value="EPZ35636.1"/>
    <property type="molecule type" value="Genomic_DNA"/>
</dbReference>
<dbReference type="SUPFAM" id="SSF81296">
    <property type="entry name" value="E set domains"/>
    <property type="match status" value="1"/>
</dbReference>
<feature type="domain" description="AMP-activated protein kinase glycogen-binding" evidence="3">
    <location>
        <begin position="8"/>
        <end position="84"/>
    </location>
</feature>
<dbReference type="InterPro" id="IPR050827">
    <property type="entry name" value="CRP1_MDG1_kinase"/>
</dbReference>
<keyword evidence="5" id="KW-1185">Reference proteome</keyword>
<dbReference type="PANTHER" id="PTHR10343">
    <property type="entry name" value="5'-AMP-ACTIVATED PROTEIN KINASE , BETA SUBUNIT"/>
    <property type="match status" value="1"/>
</dbReference>
<evidence type="ECO:0000259" key="3">
    <source>
        <dbReference type="Pfam" id="PF16561"/>
    </source>
</evidence>
<dbReference type="Proteomes" id="UP000030755">
    <property type="component" value="Unassembled WGS sequence"/>
</dbReference>
<evidence type="ECO:0000256" key="2">
    <source>
        <dbReference type="SAM" id="MobiDB-lite"/>
    </source>
</evidence>
<gene>
    <name evidence="4" type="ORF">O9G_002644</name>
</gene>
<dbReference type="STRING" id="988480.A0A075B3P1"/>
<dbReference type="InterPro" id="IPR013783">
    <property type="entry name" value="Ig-like_fold"/>
</dbReference>
<comment type="similarity">
    <text evidence="1">Belongs to the 5'-AMP-activated protein kinase beta subunit family.</text>
</comment>
<dbReference type="InterPro" id="IPR032640">
    <property type="entry name" value="AMPK1_CBM"/>
</dbReference>
<dbReference type="AlphaFoldDB" id="A0A075B3P1"/>
<dbReference type="InterPro" id="IPR014756">
    <property type="entry name" value="Ig_E-set"/>
</dbReference>
<name>A0A075B3P1_ROZAC</name>
<feature type="region of interest" description="Disordered" evidence="2">
    <location>
        <begin position="83"/>
        <end position="156"/>
    </location>
</feature>
<evidence type="ECO:0000313" key="4">
    <source>
        <dbReference type="EMBL" id="EPZ35636.1"/>
    </source>
</evidence>
<feature type="compositionally biased region" description="Basic and acidic residues" evidence="2">
    <location>
        <begin position="122"/>
        <end position="147"/>
    </location>
</feature>
<evidence type="ECO:0000313" key="5">
    <source>
        <dbReference type="Proteomes" id="UP000030755"/>
    </source>
</evidence>